<reference evidence="2" key="1">
    <citation type="submission" date="2020-10" db="EMBL/GenBank/DDBJ databases">
        <authorList>
            <person name="Gilroy R."/>
        </authorList>
    </citation>
    <scope>NUCLEOTIDE SEQUENCE</scope>
    <source>
        <strain evidence="2">10192</strain>
    </source>
</reference>
<dbReference type="AlphaFoldDB" id="A0A9D9H088"/>
<proteinExistence type="predicted"/>
<accession>A0A9D9H088</accession>
<keyword evidence="1" id="KW-0175">Coiled coil</keyword>
<evidence type="ECO:0000256" key="1">
    <source>
        <dbReference type="SAM" id="Coils"/>
    </source>
</evidence>
<feature type="coiled-coil region" evidence="1">
    <location>
        <begin position="281"/>
        <end position="308"/>
    </location>
</feature>
<protein>
    <submittedName>
        <fullName evidence="2">Uncharacterized protein</fullName>
    </submittedName>
</protein>
<sequence>MGMSASQARFLGLTARKTNVEYEGQQVNQQRTSLANESANFYNDLLGMTVPVPPSVDDYTKTVYTFEDGALTNETTSMIAQANGFYTVSYLSKWQEDFTPVAAASTIITEINNGATYAVGTHELRELGSLDPTIEDPEDQQKKQIEELAWKALLEEKYNNGEETDWFVRYVTNTETGKETPFFYKVSDVQNAEYDDKTGQSLSNINSYSIGSAQRVEEFKAIQNCKVEKDTSGRFISISIPDANGVMIEYPLTTNTETDQEAYQDAMNEYEHEKYLYDQAIQDINAKIEIVQAEDKNLELRLKQLDTEQDAIQTEMDAVQKVIEKNVESTFKTFG</sequence>
<organism evidence="2 3">
    <name type="scientific">Candidatus Scatousia excrementipullorum</name>
    <dbReference type="NCBI Taxonomy" id="2840936"/>
    <lineage>
        <taxon>Bacteria</taxon>
        <taxon>Candidatus Scatousia</taxon>
    </lineage>
</organism>
<evidence type="ECO:0000313" key="3">
    <source>
        <dbReference type="Proteomes" id="UP000823632"/>
    </source>
</evidence>
<dbReference type="Proteomes" id="UP000823632">
    <property type="component" value="Unassembled WGS sequence"/>
</dbReference>
<gene>
    <name evidence="2" type="ORF">IAC76_02285</name>
</gene>
<name>A0A9D9H088_9BACT</name>
<dbReference type="EMBL" id="JADIND010000049">
    <property type="protein sequence ID" value="MBO8430193.1"/>
    <property type="molecule type" value="Genomic_DNA"/>
</dbReference>
<reference evidence="2" key="2">
    <citation type="journal article" date="2021" name="PeerJ">
        <title>Extensive microbial diversity within the chicken gut microbiome revealed by metagenomics and culture.</title>
        <authorList>
            <person name="Gilroy R."/>
            <person name="Ravi A."/>
            <person name="Getino M."/>
            <person name="Pursley I."/>
            <person name="Horton D.L."/>
            <person name="Alikhan N.F."/>
            <person name="Baker D."/>
            <person name="Gharbi K."/>
            <person name="Hall N."/>
            <person name="Watson M."/>
            <person name="Adriaenssens E.M."/>
            <person name="Foster-Nyarko E."/>
            <person name="Jarju S."/>
            <person name="Secka A."/>
            <person name="Antonio M."/>
            <person name="Oren A."/>
            <person name="Chaudhuri R.R."/>
            <person name="La Ragione R."/>
            <person name="Hildebrand F."/>
            <person name="Pallen M.J."/>
        </authorList>
    </citation>
    <scope>NUCLEOTIDE SEQUENCE</scope>
    <source>
        <strain evidence="2">10192</strain>
    </source>
</reference>
<comment type="caution">
    <text evidence="2">The sequence shown here is derived from an EMBL/GenBank/DDBJ whole genome shotgun (WGS) entry which is preliminary data.</text>
</comment>
<evidence type="ECO:0000313" key="2">
    <source>
        <dbReference type="EMBL" id="MBO8430193.1"/>
    </source>
</evidence>